<feature type="domain" description="FAD-binding PCMH-type" evidence="6">
    <location>
        <begin position="59"/>
        <end position="233"/>
    </location>
</feature>
<dbReference type="AlphaFoldDB" id="A0AAN6Y9Z8"/>
<reference evidence="7" key="1">
    <citation type="journal article" date="2023" name="Mol. Phylogenet. Evol.">
        <title>Genome-scale phylogeny and comparative genomics of the fungal order Sordariales.</title>
        <authorList>
            <person name="Hensen N."/>
            <person name="Bonometti L."/>
            <person name="Westerberg I."/>
            <person name="Brannstrom I.O."/>
            <person name="Guillou S."/>
            <person name="Cros-Aarteil S."/>
            <person name="Calhoun S."/>
            <person name="Haridas S."/>
            <person name="Kuo A."/>
            <person name="Mondo S."/>
            <person name="Pangilinan J."/>
            <person name="Riley R."/>
            <person name="LaButti K."/>
            <person name="Andreopoulos B."/>
            <person name="Lipzen A."/>
            <person name="Chen C."/>
            <person name="Yan M."/>
            <person name="Daum C."/>
            <person name="Ng V."/>
            <person name="Clum A."/>
            <person name="Steindorff A."/>
            <person name="Ohm R.A."/>
            <person name="Martin F."/>
            <person name="Silar P."/>
            <person name="Natvig D.O."/>
            <person name="Lalanne C."/>
            <person name="Gautier V."/>
            <person name="Ament-Velasquez S.L."/>
            <person name="Kruys A."/>
            <person name="Hutchinson M.I."/>
            <person name="Powell A.J."/>
            <person name="Barry K."/>
            <person name="Miller A.N."/>
            <person name="Grigoriev I.V."/>
            <person name="Debuchy R."/>
            <person name="Gladieux P."/>
            <person name="Hiltunen Thoren M."/>
            <person name="Johannesson H."/>
        </authorList>
    </citation>
    <scope>NUCLEOTIDE SEQUENCE</scope>
    <source>
        <strain evidence="7">PSN293</strain>
    </source>
</reference>
<evidence type="ECO:0000313" key="8">
    <source>
        <dbReference type="Proteomes" id="UP001301769"/>
    </source>
</evidence>
<accession>A0AAN6Y9Z8</accession>
<evidence type="ECO:0000256" key="5">
    <source>
        <dbReference type="ARBA" id="ARBA00023002"/>
    </source>
</evidence>
<evidence type="ECO:0000313" key="7">
    <source>
        <dbReference type="EMBL" id="KAK4215174.1"/>
    </source>
</evidence>
<dbReference type="InterPro" id="IPR016169">
    <property type="entry name" value="FAD-bd_PCMH_sub2"/>
</dbReference>
<keyword evidence="4" id="KW-0274">FAD</keyword>
<proteinExistence type="inferred from homology"/>
<dbReference type="PANTHER" id="PTHR42973:SF39">
    <property type="entry name" value="FAD-BINDING PCMH-TYPE DOMAIN-CONTAINING PROTEIN"/>
    <property type="match status" value="1"/>
</dbReference>
<dbReference type="GO" id="GO:0071949">
    <property type="term" value="F:FAD binding"/>
    <property type="evidence" value="ECO:0007669"/>
    <property type="project" value="InterPro"/>
</dbReference>
<comment type="cofactor">
    <cofactor evidence="1">
        <name>FAD</name>
        <dbReference type="ChEBI" id="CHEBI:57692"/>
    </cofactor>
</comment>
<dbReference type="Gene3D" id="3.30.465.10">
    <property type="match status" value="1"/>
</dbReference>
<dbReference type="InterPro" id="IPR006094">
    <property type="entry name" value="Oxid_FAD_bind_N"/>
</dbReference>
<reference evidence="7" key="2">
    <citation type="submission" date="2023-05" db="EMBL/GenBank/DDBJ databases">
        <authorList>
            <consortium name="Lawrence Berkeley National Laboratory"/>
            <person name="Steindorff A."/>
            <person name="Hensen N."/>
            <person name="Bonometti L."/>
            <person name="Westerberg I."/>
            <person name="Brannstrom I.O."/>
            <person name="Guillou S."/>
            <person name="Cros-Aarteil S."/>
            <person name="Calhoun S."/>
            <person name="Haridas S."/>
            <person name="Kuo A."/>
            <person name="Mondo S."/>
            <person name="Pangilinan J."/>
            <person name="Riley R."/>
            <person name="Labutti K."/>
            <person name="Andreopoulos B."/>
            <person name="Lipzen A."/>
            <person name="Chen C."/>
            <person name="Yanf M."/>
            <person name="Daum C."/>
            <person name="Ng V."/>
            <person name="Clum A."/>
            <person name="Ohm R."/>
            <person name="Martin F."/>
            <person name="Silar P."/>
            <person name="Natvig D."/>
            <person name="Lalanne C."/>
            <person name="Gautier V."/>
            <person name="Ament-Velasquez S.L."/>
            <person name="Kruys A."/>
            <person name="Hutchinson M.I."/>
            <person name="Powell A.J."/>
            <person name="Barry K."/>
            <person name="Miller A.N."/>
            <person name="Grigoriev I.V."/>
            <person name="Debuchy R."/>
            <person name="Gladieux P."/>
            <person name="Thoren M.H."/>
            <person name="Johannesson H."/>
        </authorList>
    </citation>
    <scope>NUCLEOTIDE SEQUENCE</scope>
    <source>
        <strain evidence="7">PSN293</strain>
    </source>
</reference>
<keyword evidence="5" id="KW-0560">Oxidoreductase</keyword>
<dbReference type="Pfam" id="PF01565">
    <property type="entry name" value="FAD_binding_4"/>
    <property type="match status" value="1"/>
</dbReference>
<evidence type="ECO:0000256" key="4">
    <source>
        <dbReference type="ARBA" id="ARBA00022827"/>
    </source>
</evidence>
<gene>
    <name evidence="7" type="ORF">QBC37DRAFT_481699</name>
</gene>
<dbReference type="InterPro" id="IPR050416">
    <property type="entry name" value="FAD-linked_Oxidoreductase"/>
</dbReference>
<dbReference type="EMBL" id="MU858083">
    <property type="protein sequence ID" value="KAK4215174.1"/>
    <property type="molecule type" value="Genomic_DNA"/>
</dbReference>
<sequence>MGSKYTNGNGYHAPAADGVWANNIEDRANFIKDLEAYRIDIYETKGGPLPLNAVMHDVAAEIPDIVVTPLTDLHVIQTLQTIKKYDLYGKNIPISVKSGGHGYFNGATCNGIMINLAKMDRRYVKDNILHAGPGCAGAQTVDTLSKNKKALPHGDCFGVGAGGHFITAGWCIILARKYGLGCQNVVGGRVVLWDGEEVLVNENSHPKLLHAMRGGAAAGVGIVTEVHLKLIDEPDFVTWKWTYLSLPQIKTCVEQNAFRKAQHLPREITMAFRYFFKPFQLEPICSFNIQSLLKPEETIAAVKTTLGPEVAAMIDDLSAWNRGTLVDLRMQPASELVNNNRSMLADMSITALHSTPDIYWEQGSLLREMARSYFTSISHWVVPESETMLLDLYEAFDAVKGTPARDMMYALLIQGGGRMNELQDITAMPIGKALSRFELHWDTLEEEKWSRDFTDVIEGIFEKGKDPRCNRPYRGDVWKVEQAQDAKLDKVFEKYNRKGWTPVGKPE</sequence>
<comment type="caution">
    <text evidence="7">The sequence shown here is derived from an EMBL/GenBank/DDBJ whole genome shotgun (WGS) entry which is preliminary data.</text>
</comment>
<evidence type="ECO:0000256" key="3">
    <source>
        <dbReference type="ARBA" id="ARBA00022630"/>
    </source>
</evidence>
<evidence type="ECO:0000259" key="6">
    <source>
        <dbReference type="PROSITE" id="PS51387"/>
    </source>
</evidence>
<dbReference type="GO" id="GO:0016491">
    <property type="term" value="F:oxidoreductase activity"/>
    <property type="evidence" value="ECO:0007669"/>
    <property type="project" value="UniProtKB-KW"/>
</dbReference>
<dbReference type="PANTHER" id="PTHR42973">
    <property type="entry name" value="BINDING OXIDOREDUCTASE, PUTATIVE (AFU_ORTHOLOGUE AFUA_1G17690)-RELATED"/>
    <property type="match status" value="1"/>
</dbReference>
<dbReference type="Proteomes" id="UP001301769">
    <property type="component" value="Unassembled WGS sequence"/>
</dbReference>
<dbReference type="SUPFAM" id="SSF56176">
    <property type="entry name" value="FAD-binding/transporter-associated domain-like"/>
    <property type="match status" value="1"/>
</dbReference>
<dbReference type="InterPro" id="IPR016166">
    <property type="entry name" value="FAD-bd_PCMH"/>
</dbReference>
<name>A0AAN6Y9Z8_9PEZI</name>
<keyword evidence="8" id="KW-1185">Reference proteome</keyword>
<dbReference type="PROSITE" id="PS51387">
    <property type="entry name" value="FAD_PCMH"/>
    <property type="match status" value="1"/>
</dbReference>
<evidence type="ECO:0000256" key="2">
    <source>
        <dbReference type="ARBA" id="ARBA00005466"/>
    </source>
</evidence>
<dbReference type="InterPro" id="IPR036318">
    <property type="entry name" value="FAD-bd_PCMH-like_sf"/>
</dbReference>
<organism evidence="7 8">
    <name type="scientific">Rhypophila decipiens</name>
    <dbReference type="NCBI Taxonomy" id="261697"/>
    <lineage>
        <taxon>Eukaryota</taxon>
        <taxon>Fungi</taxon>
        <taxon>Dikarya</taxon>
        <taxon>Ascomycota</taxon>
        <taxon>Pezizomycotina</taxon>
        <taxon>Sordariomycetes</taxon>
        <taxon>Sordariomycetidae</taxon>
        <taxon>Sordariales</taxon>
        <taxon>Naviculisporaceae</taxon>
        <taxon>Rhypophila</taxon>
    </lineage>
</organism>
<protein>
    <submittedName>
        <fullName evidence="7">FAD-binding oxidoreductase</fullName>
    </submittedName>
</protein>
<evidence type="ECO:0000256" key="1">
    <source>
        <dbReference type="ARBA" id="ARBA00001974"/>
    </source>
</evidence>
<comment type="similarity">
    <text evidence="2">Belongs to the oxygen-dependent FAD-linked oxidoreductase family.</text>
</comment>
<keyword evidence="3" id="KW-0285">Flavoprotein</keyword>